<dbReference type="PANTHER" id="PTHR44103">
    <property type="entry name" value="PROPROTEIN CONVERTASE P"/>
    <property type="match status" value="1"/>
</dbReference>
<name>A0ABP8LN27_9BACT</name>
<dbReference type="EMBL" id="BAABEY010000001">
    <property type="protein sequence ID" value="GAA4431392.1"/>
    <property type="molecule type" value="Genomic_DNA"/>
</dbReference>
<dbReference type="PANTHER" id="PTHR44103:SF1">
    <property type="entry name" value="PROPROTEIN CONVERTASE P"/>
    <property type="match status" value="1"/>
</dbReference>
<gene>
    <name evidence="3" type="ORF">GCM10023091_02020</name>
</gene>
<organism evidence="3 4">
    <name type="scientific">Ravibacter arvi</name>
    <dbReference type="NCBI Taxonomy" id="2051041"/>
    <lineage>
        <taxon>Bacteria</taxon>
        <taxon>Pseudomonadati</taxon>
        <taxon>Bacteroidota</taxon>
        <taxon>Cytophagia</taxon>
        <taxon>Cytophagales</taxon>
        <taxon>Spirosomataceae</taxon>
        <taxon>Ravibacter</taxon>
    </lineage>
</organism>
<evidence type="ECO:0000256" key="2">
    <source>
        <dbReference type="SAM" id="SignalP"/>
    </source>
</evidence>
<dbReference type="RefSeq" id="WP_345026127.1">
    <property type="nucleotide sequence ID" value="NZ_BAABEY010000001.1"/>
</dbReference>
<feature type="signal peptide" evidence="2">
    <location>
        <begin position="1"/>
        <end position="26"/>
    </location>
</feature>
<dbReference type="InterPro" id="IPR013517">
    <property type="entry name" value="FG-GAP"/>
</dbReference>
<comment type="caution">
    <text evidence="3">The sequence shown here is derived from an EMBL/GenBank/DDBJ whole genome shotgun (WGS) entry which is preliminary data.</text>
</comment>
<dbReference type="InterPro" id="IPR028994">
    <property type="entry name" value="Integrin_alpha_N"/>
</dbReference>
<keyword evidence="1 2" id="KW-0732">Signal</keyword>
<protein>
    <submittedName>
        <fullName evidence="3">VCBS repeat-containing protein</fullName>
    </submittedName>
</protein>
<dbReference type="Proteomes" id="UP001501508">
    <property type="component" value="Unassembled WGS sequence"/>
</dbReference>
<accession>A0ABP8LN27</accession>
<dbReference type="Gene3D" id="2.130.10.130">
    <property type="entry name" value="Integrin alpha, N-terminal"/>
    <property type="match status" value="1"/>
</dbReference>
<dbReference type="SUPFAM" id="SSF69318">
    <property type="entry name" value="Integrin alpha N-terminal domain"/>
    <property type="match status" value="1"/>
</dbReference>
<reference evidence="4" key="1">
    <citation type="journal article" date="2019" name="Int. J. Syst. Evol. Microbiol.">
        <title>The Global Catalogue of Microorganisms (GCM) 10K type strain sequencing project: providing services to taxonomists for standard genome sequencing and annotation.</title>
        <authorList>
            <consortium name="The Broad Institute Genomics Platform"/>
            <consortium name="The Broad Institute Genome Sequencing Center for Infectious Disease"/>
            <person name="Wu L."/>
            <person name="Ma J."/>
        </authorList>
    </citation>
    <scope>NUCLEOTIDE SEQUENCE [LARGE SCALE GENOMIC DNA]</scope>
    <source>
        <strain evidence="4">JCM 31920</strain>
    </source>
</reference>
<keyword evidence="4" id="KW-1185">Reference proteome</keyword>
<proteinExistence type="predicted"/>
<feature type="chain" id="PRO_5045317193" evidence="2">
    <location>
        <begin position="27"/>
        <end position="392"/>
    </location>
</feature>
<dbReference type="Pfam" id="PF13517">
    <property type="entry name" value="FG-GAP_3"/>
    <property type="match status" value="1"/>
</dbReference>
<evidence type="ECO:0000256" key="1">
    <source>
        <dbReference type="ARBA" id="ARBA00022729"/>
    </source>
</evidence>
<sequence>MKHTYFFNAICVCALLFPGFYSPLTAQTPQFSAEVVDNQIDIGYGLAIGDVDGDALPDILLADKTEIVWYRNPGARDKKWECHIMAENLTKFDNVCIAARDINGDGRVEVAVGAQWNPAETNDPAKSGAVFYLVPPADPTQKWSPVKLYHDVTIHRMAWGKTPAGSFQLLVLPLHGRGNVDGAGAGVNWIAFSVPDDVRKTWKYDLLDTGMHLTHNFHVYENGKSLQAAVAGKEGVQIIEYKGSRWRATGKWLVRNHETGEVTVFRQKNGEVVTATIEPMHGTRLMVTQQDGKRTILTADFAQGHAIAAADFLSQGESQLVAGWRNPNKDKEVGVRLLVRENNAWQMFPLDDRIRMACEDLKVADLDLDGKPDVIASGRATLNVLIYWNDSQ</sequence>
<evidence type="ECO:0000313" key="3">
    <source>
        <dbReference type="EMBL" id="GAA4431392.1"/>
    </source>
</evidence>
<evidence type="ECO:0000313" key="4">
    <source>
        <dbReference type="Proteomes" id="UP001501508"/>
    </source>
</evidence>